<dbReference type="Proteomes" id="UP000004994">
    <property type="component" value="Chromosome 2"/>
</dbReference>
<accession>A0A3Q7FUE9</accession>
<name>A0A3Q7FUE9_SOLLC</name>
<evidence type="ECO:0000313" key="1">
    <source>
        <dbReference type="EnsemblPlants" id="Solyc02g084190.2.1"/>
    </source>
</evidence>
<evidence type="ECO:0000313" key="2">
    <source>
        <dbReference type="Proteomes" id="UP000004994"/>
    </source>
</evidence>
<dbReference type="EnsemblPlants" id="Solyc02g084190.2.1">
    <property type="protein sequence ID" value="Solyc02g084190.2.1"/>
    <property type="gene ID" value="Solyc02g084190.2"/>
</dbReference>
<dbReference type="AlphaFoldDB" id="A0A3Q7FUE9"/>
<dbReference type="InParanoid" id="A0A3Q7FUE9"/>
<keyword evidence="2" id="KW-1185">Reference proteome</keyword>
<sequence length="140" mass="15975">MGEKIKNFEVKELDGMRGSCWVFEGSCEFKEAQRFLRSWFSTAPQGWCDQGILMLAAMRGVKAFELSCLGVAKWVYEIGIKFPSHGYNSKGQSNLFSLELKNCFLAWHLMWVSEIFEEVPFLGGFSLSLKGCSHDMFLSF</sequence>
<dbReference type="PaxDb" id="4081-Solyc02g084190.1.1"/>
<protein>
    <submittedName>
        <fullName evidence="1">Uncharacterized protein</fullName>
    </submittedName>
</protein>
<reference evidence="1" key="1">
    <citation type="journal article" date="2012" name="Nature">
        <title>The tomato genome sequence provides insights into fleshy fruit evolution.</title>
        <authorList>
            <consortium name="Tomato Genome Consortium"/>
        </authorList>
    </citation>
    <scope>NUCLEOTIDE SEQUENCE [LARGE SCALE GENOMIC DNA]</scope>
    <source>
        <strain evidence="1">cv. Heinz 1706</strain>
    </source>
</reference>
<reference evidence="1" key="2">
    <citation type="submission" date="2019-01" db="UniProtKB">
        <authorList>
            <consortium name="EnsemblPlants"/>
        </authorList>
    </citation>
    <scope>IDENTIFICATION</scope>
    <source>
        <strain evidence="1">cv. Heinz 1706</strain>
    </source>
</reference>
<organism evidence="1">
    <name type="scientific">Solanum lycopersicum</name>
    <name type="common">Tomato</name>
    <name type="synonym">Lycopersicon esculentum</name>
    <dbReference type="NCBI Taxonomy" id="4081"/>
    <lineage>
        <taxon>Eukaryota</taxon>
        <taxon>Viridiplantae</taxon>
        <taxon>Streptophyta</taxon>
        <taxon>Embryophyta</taxon>
        <taxon>Tracheophyta</taxon>
        <taxon>Spermatophyta</taxon>
        <taxon>Magnoliopsida</taxon>
        <taxon>eudicotyledons</taxon>
        <taxon>Gunneridae</taxon>
        <taxon>Pentapetalae</taxon>
        <taxon>asterids</taxon>
        <taxon>lamiids</taxon>
        <taxon>Solanales</taxon>
        <taxon>Solanaceae</taxon>
        <taxon>Solanoideae</taxon>
        <taxon>Solaneae</taxon>
        <taxon>Solanum</taxon>
        <taxon>Solanum subgen. Lycopersicon</taxon>
    </lineage>
</organism>
<proteinExistence type="predicted"/>
<dbReference type="Gramene" id="Solyc02g084190.2.1">
    <property type="protein sequence ID" value="Solyc02g084190.2.1"/>
    <property type="gene ID" value="Solyc02g084190.2"/>
</dbReference>